<comment type="similarity">
    <text evidence="1">Belongs to the ROK (NagC/XylR) family.</text>
</comment>
<keyword evidence="3" id="KW-1185">Reference proteome</keyword>
<keyword evidence="2" id="KW-0418">Kinase</keyword>
<dbReference type="AlphaFoldDB" id="A0A0R2CV46"/>
<name>A0A0R2CV46_9LACO</name>
<dbReference type="InterPro" id="IPR000600">
    <property type="entry name" value="ROK"/>
</dbReference>
<proteinExistence type="inferred from homology"/>
<reference evidence="2 3" key="1">
    <citation type="journal article" date="2015" name="Genome Announc.">
        <title>Expanding the biotechnology potential of lactobacilli through comparative genomics of 213 strains and associated genera.</title>
        <authorList>
            <person name="Sun Z."/>
            <person name="Harris H.M."/>
            <person name="McCann A."/>
            <person name="Guo C."/>
            <person name="Argimon S."/>
            <person name="Zhang W."/>
            <person name="Yang X."/>
            <person name="Jeffery I.B."/>
            <person name="Cooney J.C."/>
            <person name="Kagawa T.F."/>
            <person name="Liu W."/>
            <person name="Song Y."/>
            <person name="Salvetti E."/>
            <person name="Wrobel A."/>
            <person name="Rasinkangas P."/>
            <person name="Parkhill J."/>
            <person name="Rea M.C."/>
            <person name="O'Sullivan O."/>
            <person name="Ritari J."/>
            <person name="Douillard F.P."/>
            <person name="Paul Ross R."/>
            <person name="Yang R."/>
            <person name="Briner A.E."/>
            <person name="Felis G.E."/>
            <person name="de Vos W.M."/>
            <person name="Barrangou R."/>
            <person name="Klaenhammer T.R."/>
            <person name="Caufield P.W."/>
            <person name="Cui Y."/>
            <person name="Zhang H."/>
            <person name="O'Toole P.W."/>
        </authorList>
    </citation>
    <scope>NUCLEOTIDE SEQUENCE [LARGE SCALE GENOMIC DNA]</scope>
    <source>
        <strain evidence="2 3">DSM 20253</strain>
    </source>
</reference>
<dbReference type="Gene3D" id="3.30.420.40">
    <property type="match status" value="2"/>
</dbReference>
<gene>
    <name evidence="2" type="ORF">FC24_GL002244</name>
</gene>
<dbReference type="PATRIC" id="fig|1423796.3.peg.2278"/>
<dbReference type="PANTHER" id="PTHR18964:SF149">
    <property type="entry name" value="BIFUNCTIONAL UDP-N-ACETYLGLUCOSAMINE 2-EPIMERASE_N-ACETYLMANNOSAMINE KINASE"/>
    <property type="match status" value="1"/>
</dbReference>
<keyword evidence="2" id="KW-0808">Transferase</keyword>
<dbReference type="Pfam" id="PF00480">
    <property type="entry name" value="ROK"/>
    <property type="match status" value="1"/>
</dbReference>
<dbReference type="Proteomes" id="UP000051638">
    <property type="component" value="Unassembled WGS sequence"/>
</dbReference>
<accession>A0A0R2CV46</accession>
<evidence type="ECO:0000313" key="3">
    <source>
        <dbReference type="Proteomes" id="UP000051638"/>
    </source>
</evidence>
<evidence type="ECO:0000256" key="1">
    <source>
        <dbReference type="ARBA" id="ARBA00006479"/>
    </source>
</evidence>
<protein>
    <submittedName>
        <fullName evidence="2">Sugar kinase and transcription regulator</fullName>
    </submittedName>
</protein>
<dbReference type="InterPro" id="IPR043129">
    <property type="entry name" value="ATPase_NBD"/>
</dbReference>
<dbReference type="EMBL" id="AYYI01000075">
    <property type="protein sequence ID" value="KRM95194.1"/>
    <property type="molecule type" value="Genomic_DNA"/>
</dbReference>
<dbReference type="GO" id="GO:0016301">
    <property type="term" value="F:kinase activity"/>
    <property type="evidence" value="ECO:0007669"/>
    <property type="project" value="UniProtKB-KW"/>
</dbReference>
<organism evidence="2 3">
    <name type="scientific">Loigolactobacillus rennini DSM 20253</name>
    <dbReference type="NCBI Taxonomy" id="1423796"/>
    <lineage>
        <taxon>Bacteria</taxon>
        <taxon>Bacillati</taxon>
        <taxon>Bacillota</taxon>
        <taxon>Bacilli</taxon>
        <taxon>Lactobacillales</taxon>
        <taxon>Lactobacillaceae</taxon>
        <taxon>Loigolactobacillus</taxon>
    </lineage>
</organism>
<dbReference type="SUPFAM" id="SSF53067">
    <property type="entry name" value="Actin-like ATPase domain"/>
    <property type="match status" value="1"/>
</dbReference>
<comment type="caution">
    <text evidence="2">The sequence shown here is derived from an EMBL/GenBank/DDBJ whole genome shotgun (WGS) entry which is preliminary data.</text>
</comment>
<dbReference type="STRING" id="1423796.FC24_GL002244"/>
<sequence>MMMTQYIGIDVGGSTIKAALVDEQGQLKNYQQCPTTRDDPEKVLQTLTELIHYYQTTTITQVGISIPGVINPTGKMITSGAIAQLHHYAVLDDLQKATHTTVRLVNDANAIALAEHWQGRAKDVQNFVCVPLGTGVGGSIFLNGQLVTGVGGAAGEFGMMLANPEKVSAQTAHLAEYSFNAGAVAGLCRIYNQKLKRANLADWELSVPQILKKAATGQTEAQESLAIFYQNVATLLLNIRVVLDPSLILVGGGISESQTIINGVQAALTVITKQHPDLLAIGMPPVLPCQLGNRAGIIGAASQFVK</sequence>
<dbReference type="PANTHER" id="PTHR18964">
    <property type="entry name" value="ROK (REPRESSOR, ORF, KINASE) FAMILY"/>
    <property type="match status" value="1"/>
</dbReference>
<dbReference type="OrthoDB" id="9795247at2"/>
<evidence type="ECO:0000313" key="2">
    <source>
        <dbReference type="EMBL" id="KRM95194.1"/>
    </source>
</evidence>